<evidence type="ECO:0000256" key="1">
    <source>
        <dbReference type="ARBA" id="ARBA00022598"/>
    </source>
</evidence>
<dbReference type="GO" id="GO:0016874">
    <property type="term" value="F:ligase activity"/>
    <property type="evidence" value="ECO:0007669"/>
    <property type="project" value="UniProtKB-KW"/>
</dbReference>
<dbReference type="RefSeq" id="WP_132166417.1">
    <property type="nucleotide sequence ID" value="NZ_SMKX01000014.1"/>
</dbReference>
<dbReference type="Gene3D" id="3.30.470.20">
    <property type="entry name" value="ATP-grasp fold, B domain"/>
    <property type="match status" value="1"/>
</dbReference>
<evidence type="ECO:0000313" key="8">
    <source>
        <dbReference type="Proteomes" id="UP000295124"/>
    </source>
</evidence>
<evidence type="ECO:0000256" key="4">
    <source>
        <dbReference type="PROSITE-ProRule" id="PRU00409"/>
    </source>
</evidence>
<reference evidence="7 8" key="1">
    <citation type="submission" date="2019-03" db="EMBL/GenBank/DDBJ databases">
        <title>Draft genome sequences of novel Actinobacteria.</title>
        <authorList>
            <person name="Sahin N."/>
            <person name="Ay H."/>
            <person name="Saygin H."/>
        </authorList>
    </citation>
    <scope>NUCLEOTIDE SEQUENCE [LARGE SCALE GENOMIC DNA]</scope>
    <source>
        <strain evidence="7 8">JCM 13523</strain>
    </source>
</reference>
<dbReference type="InterPro" id="IPR011761">
    <property type="entry name" value="ATP-grasp"/>
</dbReference>
<dbReference type="InterPro" id="IPR052032">
    <property type="entry name" value="ATP-dep_AA_Ligase"/>
</dbReference>
<evidence type="ECO:0000259" key="6">
    <source>
        <dbReference type="PROSITE" id="PS50975"/>
    </source>
</evidence>
<name>A0A4V2YQB8_9ACTN</name>
<evidence type="ECO:0000256" key="3">
    <source>
        <dbReference type="ARBA" id="ARBA00022840"/>
    </source>
</evidence>
<dbReference type="GO" id="GO:0005524">
    <property type="term" value="F:ATP binding"/>
    <property type="evidence" value="ECO:0007669"/>
    <property type="project" value="UniProtKB-UniRule"/>
</dbReference>
<feature type="domain" description="ATP-grasp" evidence="6">
    <location>
        <begin position="113"/>
        <end position="321"/>
    </location>
</feature>
<evidence type="ECO:0000313" key="7">
    <source>
        <dbReference type="EMBL" id="TDD61517.1"/>
    </source>
</evidence>
<dbReference type="EMBL" id="SMKX01000014">
    <property type="protein sequence ID" value="TDD61517.1"/>
    <property type="molecule type" value="Genomic_DNA"/>
</dbReference>
<sequence length="445" mass="47594">MKTLPRVGIVHLPYGAANLPDVCRAAVDLCQPVFLFHQATVSAHPDIAATARLLAEVHIVHKAGLSETVGALALDGITTFHDDALDAVDATAAEHGLPGPADQTQPWDKLVQRNRLAAAGLTRVRALKVDSPAQLQLAAQHVGLPAVLKPRRGVGGGHIAMINSPDDINHQLRHREKWQGLMLETRLSNGAHPASSPVLADFVSVETVNTADSNRHVAIFDKTPVEIIHRAAQDGADAIHVTGDITPSRLPAQEREAVARLVSSALRVLGVRWRMTHTEVKLTPNGPEIIEINGRVGGHLNRLLKLTNGHDLVRSALSLAIARVPSSPTSPARGWAAGLFPPLADRHSEVKTHVSAAQLRRLPGVAGVDAVALYGQTPEECGYRMANITLRAGTASELDRHLLTARRHLDEVFGIEPGTARAWYRELGGPLPPGDASSNTLGRAR</sequence>
<dbReference type="AlphaFoldDB" id="A0A4V2YQB8"/>
<keyword evidence="2 4" id="KW-0547">Nucleotide-binding</keyword>
<protein>
    <submittedName>
        <fullName evidence="7">ATP-grasp domain-containing protein</fullName>
    </submittedName>
</protein>
<dbReference type="PANTHER" id="PTHR43585:SF2">
    <property type="entry name" value="ATP-GRASP ENZYME FSQD"/>
    <property type="match status" value="1"/>
</dbReference>
<keyword evidence="3 4" id="KW-0067">ATP-binding</keyword>
<accession>A0A4V2YQB8</accession>
<organism evidence="7 8">
    <name type="scientific">Kribbella antibiotica</name>
    <dbReference type="NCBI Taxonomy" id="190195"/>
    <lineage>
        <taxon>Bacteria</taxon>
        <taxon>Bacillati</taxon>
        <taxon>Actinomycetota</taxon>
        <taxon>Actinomycetes</taxon>
        <taxon>Propionibacteriales</taxon>
        <taxon>Kribbellaceae</taxon>
        <taxon>Kribbella</taxon>
    </lineage>
</organism>
<evidence type="ECO:0000256" key="5">
    <source>
        <dbReference type="SAM" id="MobiDB-lite"/>
    </source>
</evidence>
<dbReference type="PROSITE" id="PS50975">
    <property type="entry name" value="ATP_GRASP"/>
    <property type="match status" value="1"/>
</dbReference>
<evidence type="ECO:0000256" key="2">
    <source>
        <dbReference type="ARBA" id="ARBA00022741"/>
    </source>
</evidence>
<dbReference type="PANTHER" id="PTHR43585">
    <property type="entry name" value="FUMIPYRROLE BIOSYNTHESIS PROTEIN C"/>
    <property type="match status" value="1"/>
</dbReference>
<dbReference type="OrthoDB" id="3810315at2"/>
<gene>
    <name evidence="7" type="ORF">E1263_07395</name>
</gene>
<comment type="caution">
    <text evidence="7">The sequence shown here is derived from an EMBL/GenBank/DDBJ whole genome shotgun (WGS) entry which is preliminary data.</text>
</comment>
<dbReference type="Proteomes" id="UP000295124">
    <property type="component" value="Unassembled WGS sequence"/>
</dbReference>
<dbReference type="GO" id="GO:0046872">
    <property type="term" value="F:metal ion binding"/>
    <property type="evidence" value="ECO:0007669"/>
    <property type="project" value="InterPro"/>
</dbReference>
<feature type="compositionally biased region" description="Polar residues" evidence="5">
    <location>
        <begin position="436"/>
        <end position="445"/>
    </location>
</feature>
<feature type="region of interest" description="Disordered" evidence="5">
    <location>
        <begin position="426"/>
        <end position="445"/>
    </location>
</feature>
<dbReference type="SUPFAM" id="SSF56059">
    <property type="entry name" value="Glutathione synthetase ATP-binding domain-like"/>
    <property type="match status" value="1"/>
</dbReference>
<proteinExistence type="predicted"/>
<keyword evidence="8" id="KW-1185">Reference proteome</keyword>
<keyword evidence="1" id="KW-0436">Ligase</keyword>